<dbReference type="OrthoDB" id="10358049at2759"/>
<name>A0A1B7P7U5_9EURO</name>
<dbReference type="Proteomes" id="UP000091918">
    <property type="component" value="Unassembled WGS sequence"/>
</dbReference>
<accession>A0A1B7P7U5</accession>
<dbReference type="EMBL" id="LGUA01000029">
    <property type="protein sequence ID" value="OAX85068.1"/>
    <property type="molecule type" value="Genomic_DNA"/>
</dbReference>
<proteinExistence type="predicted"/>
<organism evidence="1 2">
    <name type="scientific">Emergomyces africanus</name>
    <dbReference type="NCBI Taxonomy" id="1955775"/>
    <lineage>
        <taxon>Eukaryota</taxon>
        <taxon>Fungi</taxon>
        <taxon>Dikarya</taxon>
        <taxon>Ascomycota</taxon>
        <taxon>Pezizomycotina</taxon>
        <taxon>Eurotiomycetes</taxon>
        <taxon>Eurotiomycetidae</taxon>
        <taxon>Onygenales</taxon>
        <taxon>Ajellomycetaceae</taxon>
        <taxon>Emergomyces</taxon>
    </lineage>
</organism>
<evidence type="ECO:0000313" key="2">
    <source>
        <dbReference type="Proteomes" id="UP000091918"/>
    </source>
</evidence>
<keyword evidence="2" id="KW-1185">Reference proteome</keyword>
<comment type="caution">
    <text evidence="1">The sequence shown here is derived from an EMBL/GenBank/DDBJ whole genome shotgun (WGS) entry which is preliminary data.</text>
</comment>
<protein>
    <submittedName>
        <fullName evidence="1">Uncharacterized protein</fullName>
    </submittedName>
</protein>
<feature type="non-terminal residue" evidence="1">
    <location>
        <position position="65"/>
    </location>
</feature>
<evidence type="ECO:0000313" key="1">
    <source>
        <dbReference type="EMBL" id="OAX85068.1"/>
    </source>
</evidence>
<gene>
    <name evidence="1" type="ORF">ACJ72_00540</name>
</gene>
<dbReference type="AlphaFoldDB" id="A0A1B7P7U5"/>
<sequence length="65" mass="7408">MQNVLGIVSNKYAEWKWACQNAMITHQPCDPTLIPTQPPVQDLESDINVNYDAFDIEDRSGICNR</sequence>
<reference evidence="1 2" key="1">
    <citation type="submission" date="2015-07" db="EMBL/GenBank/DDBJ databases">
        <title>Emmonsia species relationships and genome sequence.</title>
        <authorList>
            <person name="Cuomo C.A."/>
            <person name="Schwartz I.S."/>
            <person name="Kenyon C."/>
            <person name="de Hoog G.S."/>
            <person name="Govender N.P."/>
            <person name="Botha A."/>
            <person name="Moreno L."/>
            <person name="de Vries M."/>
            <person name="Munoz J.F."/>
            <person name="Stielow J.B."/>
        </authorList>
    </citation>
    <scope>NUCLEOTIDE SEQUENCE [LARGE SCALE GENOMIC DNA]</scope>
    <source>
        <strain evidence="1 2">CBS 136260</strain>
    </source>
</reference>